<dbReference type="EMBL" id="BK032629">
    <property type="protein sequence ID" value="DAF52153.1"/>
    <property type="molecule type" value="Genomic_DNA"/>
</dbReference>
<name>A0A8S5SMB5_9CAUD</name>
<sequence>MKKLETSQIIESVLSNGVITEREILLLKKRANNGDNGAANFYPGCDIEIEVTEEQSAKGYKWLMNLYKTPTGKERKNNPFGYREMNILDNYKGERFQFVGFYNNGNILRDYYIPIYSLCGMEYYVNSEGIQIIG</sequence>
<reference evidence="1" key="1">
    <citation type="journal article" date="2021" name="Proc. Natl. Acad. Sci. U.S.A.">
        <title>A Catalog of Tens of Thousands of Viruses from Human Metagenomes Reveals Hidden Associations with Chronic Diseases.</title>
        <authorList>
            <person name="Tisza M.J."/>
            <person name="Buck C.B."/>
        </authorList>
    </citation>
    <scope>NUCLEOTIDE SEQUENCE</scope>
    <source>
        <strain evidence="1">CtPoO4</strain>
    </source>
</reference>
<protein>
    <submittedName>
        <fullName evidence="1">Uncharacterized protein</fullName>
    </submittedName>
</protein>
<organism evidence="1">
    <name type="scientific">Myoviridae sp. ctPoO4</name>
    <dbReference type="NCBI Taxonomy" id="2827685"/>
    <lineage>
        <taxon>Viruses</taxon>
        <taxon>Duplodnaviria</taxon>
        <taxon>Heunggongvirae</taxon>
        <taxon>Uroviricota</taxon>
        <taxon>Caudoviricetes</taxon>
    </lineage>
</organism>
<evidence type="ECO:0000313" key="1">
    <source>
        <dbReference type="EMBL" id="DAF52153.1"/>
    </source>
</evidence>
<accession>A0A8S5SMB5</accession>
<proteinExistence type="predicted"/>